<dbReference type="EMBL" id="JPKZ01002812">
    <property type="protein sequence ID" value="KHN74864.1"/>
    <property type="molecule type" value="Genomic_DNA"/>
</dbReference>
<proteinExistence type="predicted"/>
<organism evidence="2 3">
    <name type="scientific">Toxocara canis</name>
    <name type="common">Canine roundworm</name>
    <dbReference type="NCBI Taxonomy" id="6265"/>
    <lineage>
        <taxon>Eukaryota</taxon>
        <taxon>Metazoa</taxon>
        <taxon>Ecdysozoa</taxon>
        <taxon>Nematoda</taxon>
        <taxon>Chromadorea</taxon>
        <taxon>Rhabditida</taxon>
        <taxon>Spirurina</taxon>
        <taxon>Ascaridomorpha</taxon>
        <taxon>Ascaridoidea</taxon>
        <taxon>Toxocaridae</taxon>
        <taxon>Toxocara</taxon>
    </lineage>
</organism>
<dbReference type="AlphaFoldDB" id="A0A0B2V081"/>
<comment type="caution">
    <text evidence="2">The sequence shown here is derived from an EMBL/GenBank/DDBJ whole genome shotgun (WGS) entry which is preliminary data.</text>
</comment>
<reference evidence="2 3" key="1">
    <citation type="submission" date="2014-11" db="EMBL/GenBank/DDBJ databases">
        <title>Genetic blueprint of the zoonotic pathogen Toxocara canis.</title>
        <authorList>
            <person name="Zhu X.-Q."/>
            <person name="Korhonen P.K."/>
            <person name="Cai H."/>
            <person name="Young N.D."/>
            <person name="Nejsum P."/>
            <person name="von Samson-Himmelstjerna G."/>
            <person name="Boag P.R."/>
            <person name="Tan P."/>
            <person name="Li Q."/>
            <person name="Min J."/>
            <person name="Yang Y."/>
            <person name="Wang X."/>
            <person name="Fang X."/>
            <person name="Hall R.S."/>
            <person name="Hofmann A."/>
            <person name="Sternberg P.W."/>
            <person name="Jex A.R."/>
            <person name="Gasser R.B."/>
        </authorList>
    </citation>
    <scope>NUCLEOTIDE SEQUENCE [LARGE SCALE GENOMIC DNA]</scope>
    <source>
        <strain evidence="2">PN_DK_2014</strain>
    </source>
</reference>
<evidence type="ECO:0000256" key="1">
    <source>
        <dbReference type="SAM" id="MobiDB-lite"/>
    </source>
</evidence>
<evidence type="ECO:0000313" key="2">
    <source>
        <dbReference type="EMBL" id="KHN74864.1"/>
    </source>
</evidence>
<sequence>MADNKVNMSLDDIIKKERADKKKRAPGKRGLAAKRGFGVRRNLRGGMRTPLNRGARVGPSRVNRNIQKPTAAVNKAATMRMVNKLVKKAISQRANQSLIRRAAMVRRRSAPSAMGTSVPFVARRAVGRGPGLFGRLRGVSQRSRVIVGSAARRARMQLQKQRQFVLTTPVRRPRGRGVSRIGQLVSDSSPMVYEREVVRPAGAQAQFVRQVPVGRQRPMQREVILEQSSSRPVIVQRTPRFQPAALPRYVRTVPTRGIRKNNFTQQRVIVVNDAQGRRRPQYRVQRVIEVEQPRARYVSTFPASNRLRSVRDAQLRDALGITRGRRAEPQRFEASSSFLQRVPAQGRRRPQYRVQRVIEVEQPRARYVSTFPASNRLRSVRDAQLRDALGITRGRRAEPQRFEASSSFLQRVPVRKGRGFRNDNRFIY</sequence>
<dbReference type="OrthoDB" id="5833948at2759"/>
<dbReference type="Proteomes" id="UP000031036">
    <property type="component" value="Unassembled WGS sequence"/>
</dbReference>
<feature type="region of interest" description="Disordered" evidence="1">
    <location>
        <begin position="42"/>
        <end position="61"/>
    </location>
</feature>
<dbReference type="OMA" id="RGLSHMG"/>
<accession>A0A0B2V081</accession>
<gene>
    <name evidence="2" type="ORF">Tcan_11277</name>
</gene>
<name>A0A0B2V081_TOXCA</name>
<evidence type="ECO:0000313" key="3">
    <source>
        <dbReference type="Proteomes" id="UP000031036"/>
    </source>
</evidence>
<protein>
    <submittedName>
        <fullName evidence="2">Uncharacterized protein</fullName>
    </submittedName>
</protein>
<keyword evidence="3" id="KW-1185">Reference proteome</keyword>